<gene>
    <name evidence="1" type="ORF">E7Z59_12670</name>
</gene>
<protein>
    <recommendedName>
        <fullName evidence="3">RHS repeat-associated core domain-containing protein</fullName>
    </recommendedName>
</protein>
<dbReference type="NCBIfam" id="TIGR03696">
    <property type="entry name" value="Rhs_assc_core"/>
    <property type="match status" value="1"/>
</dbReference>
<name>A0A4V6RRS8_9FLAO</name>
<organism evidence="1 2">
    <name type="scientific">Robertkochia marina</name>
    <dbReference type="NCBI Taxonomy" id="1227945"/>
    <lineage>
        <taxon>Bacteria</taxon>
        <taxon>Pseudomonadati</taxon>
        <taxon>Bacteroidota</taxon>
        <taxon>Flavobacteriia</taxon>
        <taxon>Flavobacteriales</taxon>
        <taxon>Flavobacteriaceae</taxon>
        <taxon>Robertkochia</taxon>
    </lineage>
</organism>
<keyword evidence="2" id="KW-1185">Reference proteome</keyword>
<dbReference type="AlphaFoldDB" id="A0A4V6RRS8"/>
<reference evidence="1 2" key="1">
    <citation type="submission" date="2019-04" db="EMBL/GenBank/DDBJ databases">
        <title>Draft genome sequence of Robertkochia marina CC-AMO-30D.</title>
        <authorList>
            <person name="Hameed A."/>
            <person name="Lin S.-Y."/>
            <person name="Shahina M."/>
            <person name="Lai W.-A."/>
            <person name="Young C.-C."/>
        </authorList>
    </citation>
    <scope>NUCLEOTIDE SEQUENCE [LARGE SCALE GENOMIC DNA]</scope>
    <source>
        <strain evidence="1 2">CC-AMO-30D</strain>
    </source>
</reference>
<proteinExistence type="predicted"/>
<evidence type="ECO:0008006" key="3">
    <source>
        <dbReference type="Google" id="ProtNLM"/>
    </source>
</evidence>
<dbReference type="OrthoDB" id="2972467at2"/>
<comment type="caution">
    <text evidence="1">The sequence shown here is derived from an EMBL/GenBank/DDBJ whole genome shotgun (WGS) entry which is preliminary data.</text>
</comment>
<dbReference type="InterPro" id="IPR022385">
    <property type="entry name" value="Rhs_assc_core"/>
</dbReference>
<dbReference type="Proteomes" id="UP000305939">
    <property type="component" value="Unassembled WGS sequence"/>
</dbReference>
<dbReference type="EMBL" id="SSMC01000003">
    <property type="protein sequence ID" value="THD66854.1"/>
    <property type="molecule type" value="Genomic_DNA"/>
</dbReference>
<evidence type="ECO:0000313" key="2">
    <source>
        <dbReference type="Proteomes" id="UP000305939"/>
    </source>
</evidence>
<dbReference type="Gene3D" id="2.180.10.10">
    <property type="entry name" value="RHS repeat-associated core"/>
    <property type="match status" value="1"/>
</dbReference>
<sequence length="284" mass="32333">MLPLHNYYPFGLQHKGYNNATTQENNFIKFQGQELEEDLNKNTYAFQWRDYDPAIGRFNKIDRYSEKYSNYSNYSFTINNPIIYKEIKGDSLKVTNDAILAIYHALDESSNVQFEVKNGYINPESIKDQAEISDDIVLKDLYEIASHESIVELKMATNYKVKDKEGKVYDRNFETPVDFNISDLPSAEAEMYRLFGNPEGTTIQGNLGITLIPGVNSSSESGNIQVLINGYGSLNHRAVGVAHEFGHVVLYLNGKPHGHFQPGVEEAVYDKRADVVKKRLGYDY</sequence>
<evidence type="ECO:0000313" key="1">
    <source>
        <dbReference type="EMBL" id="THD66854.1"/>
    </source>
</evidence>
<accession>A0A4V6RRS8</accession>